<dbReference type="RefSeq" id="XP_014148520.1">
    <property type="nucleotide sequence ID" value="XM_014293045.1"/>
</dbReference>
<feature type="transmembrane region" description="Helical" evidence="1">
    <location>
        <begin position="121"/>
        <end position="139"/>
    </location>
</feature>
<sequence length="223" mass="24767">DHIGDKKIDLVWNLGFGDTASFVTLALMGARFHQLTLLGNDPMFTMSFAGGLAARQVLFELSPFSAQHWLDALPGSHLFPFTLHDSSETMLQFLAPIGSCAGGPFRLLFANEPLAFTADMFLRLTFIALAGIYVLQWYLILTSKAKDEQATTPSQTLSRYLLCGVGLILAFVLARYSFNGINSEYSALLFLGLQATLLESFLRLHAVRGYAERTLNWLCFVFH</sequence>
<keyword evidence="1" id="KW-1133">Transmembrane helix</keyword>
<evidence type="ECO:0000313" key="2">
    <source>
        <dbReference type="EMBL" id="KNC74618.1"/>
    </source>
</evidence>
<name>A0A0L0FEZ9_9EUKA</name>
<dbReference type="Proteomes" id="UP000054560">
    <property type="component" value="Unassembled WGS sequence"/>
</dbReference>
<keyword evidence="1" id="KW-0472">Membrane</keyword>
<feature type="transmembrane region" description="Helical" evidence="1">
    <location>
        <begin position="185"/>
        <end position="206"/>
    </location>
</feature>
<reference evidence="2 3" key="1">
    <citation type="submission" date="2011-02" db="EMBL/GenBank/DDBJ databases">
        <title>The Genome Sequence of Sphaeroforma arctica JP610.</title>
        <authorList>
            <consortium name="The Broad Institute Genome Sequencing Platform"/>
            <person name="Russ C."/>
            <person name="Cuomo C."/>
            <person name="Young S.K."/>
            <person name="Zeng Q."/>
            <person name="Gargeya S."/>
            <person name="Alvarado L."/>
            <person name="Berlin A."/>
            <person name="Chapman S.B."/>
            <person name="Chen Z."/>
            <person name="Freedman E."/>
            <person name="Gellesch M."/>
            <person name="Goldberg J."/>
            <person name="Griggs A."/>
            <person name="Gujja S."/>
            <person name="Heilman E."/>
            <person name="Heiman D."/>
            <person name="Howarth C."/>
            <person name="Mehta T."/>
            <person name="Neiman D."/>
            <person name="Pearson M."/>
            <person name="Roberts A."/>
            <person name="Saif S."/>
            <person name="Shea T."/>
            <person name="Shenoy N."/>
            <person name="Sisk P."/>
            <person name="Stolte C."/>
            <person name="Sykes S."/>
            <person name="White J."/>
            <person name="Yandava C."/>
            <person name="Burger G."/>
            <person name="Gray M.W."/>
            <person name="Holland P.W.H."/>
            <person name="King N."/>
            <person name="Lang F.B.F."/>
            <person name="Roger A.J."/>
            <person name="Ruiz-Trillo I."/>
            <person name="Haas B."/>
            <person name="Nusbaum C."/>
            <person name="Birren B."/>
        </authorList>
    </citation>
    <scope>NUCLEOTIDE SEQUENCE [LARGE SCALE GENOMIC DNA]</scope>
    <source>
        <strain evidence="2 3">JP610</strain>
    </source>
</reference>
<proteinExistence type="predicted"/>
<accession>A0A0L0FEZ9</accession>
<dbReference type="GeneID" id="25913345"/>
<keyword evidence="1" id="KW-0812">Transmembrane</keyword>
<feature type="transmembrane region" description="Helical" evidence="1">
    <location>
        <begin position="159"/>
        <end position="178"/>
    </location>
</feature>
<feature type="non-terminal residue" evidence="2">
    <location>
        <position position="1"/>
    </location>
</feature>
<dbReference type="AlphaFoldDB" id="A0A0L0FEZ9"/>
<gene>
    <name evidence="2" type="ORF">SARC_12841</name>
</gene>
<keyword evidence="3" id="KW-1185">Reference proteome</keyword>
<organism evidence="2 3">
    <name type="scientific">Sphaeroforma arctica JP610</name>
    <dbReference type="NCBI Taxonomy" id="667725"/>
    <lineage>
        <taxon>Eukaryota</taxon>
        <taxon>Ichthyosporea</taxon>
        <taxon>Ichthyophonida</taxon>
        <taxon>Sphaeroforma</taxon>
    </lineage>
</organism>
<protein>
    <submittedName>
        <fullName evidence="2">Uncharacterized protein</fullName>
    </submittedName>
</protein>
<evidence type="ECO:0000256" key="1">
    <source>
        <dbReference type="SAM" id="Phobius"/>
    </source>
</evidence>
<dbReference type="EMBL" id="KQ244238">
    <property type="protein sequence ID" value="KNC74618.1"/>
    <property type="molecule type" value="Genomic_DNA"/>
</dbReference>
<evidence type="ECO:0000313" key="3">
    <source>
        <dbReference type="Proteomes" id="UP000054560"/>
    </source>
</evidence>
<feature type="transmembrane region" description="Helical" evidence="1">
    <location>
        <begin position="90"/>
        <end position="109"/>
    </location>
</feature>